<evidence type="ECO:0000313" key="2">
    <source>
        <dbReference type="EMBL" id="WIG00317.1"/>
    </source>
</evidence>
<dbReference type="EMBL" id="CP126447">
    <property type="protein sequence ID" value="WIG00317.1"/>
    <property type="molecule type" value="Genomic_DNA"/>
</dbReference>
<keyword evidence="3" id="KW-1185">Reference proteome</keyword>
<keyword evidence="2" id="KW-0614">Plasmid</keyword>
<gene>
    <name evidence="2" type="ORF">QNI29_20940</name>
</gene>
<feature type="region of interest" description="Disordered" evidence="1">
    <location>
        <begin position="77"/>
        <end position="103"/>
    </location>
</feature>
<sequence>MHLNKKEIEKAFKEGELDARQVFEYCYIIELPHQISKSIVKRYGGENKRNKDALERVEKLNRKQELEFGWTKEDRNKFKKKKGNGSKVNIKTKGKGISVKVNK</sequence>
<proteinExistence type="predicted"/>
<feature type="compositionally biased region" description="Basic residues" evidence="1">
    <location>
        <begin position="77"/>
        <end position="94"/>
    </location>
</feature>
<reference evidence="2 3" key="1">
    <citation type="submission" date="2023-05" db="EMBL/GenBank/DDBJ databases">
        <title>Comparative genomics reveals the evidence of polycyclic aromatic hydrocarbons degradation in moderately halophilic genus Pontibacillus.</title>
        <authorList>
            <person name="Yang H."/>
            <person name="Qian Z."/>
        </authorList>
    </citation>
    <scope>NUCLEOTIDE SEQUENCE [LARGE SCALE GENOMIC DNA]</scope>
    <source>
        <strain evidence="3">HN14</strain>
        <plasmid evidence="2 3">unnamed</plasmid>
    </source>
</reference>
<dbReference type="Proteomes" id="UP001236652">
    <property type="component" value="Plasmid unnamed"/>
</dbReference>
<dbReference type="RefSeq" id="WP_231419949.1">
    <property type="nucleotide sequence ID" value="NZ_CP126447.1"/>
</dbReference>
<geneLocation type="plasmid" evidence="2 3">
    <name>unnamed</name>
</geneLocation>
<accession>A0ABY8V936</accession>
<evidence type="ECO:0000256" key="1">
    <source>
        <dbReference type="SAM" id="MobiDB-lite"/>
    </source>
</evidence>
<organism evidence="2 3">
    <name type="scientific">Pontibacillus chungwhensis</name>
    <dbReference type="NCBI Taxonomy" id="265426"/>
    <lineage>
        <taxon>Bacteria</taxon>
        <taxon>Bacillati</taxon>
        <taxon>Bacillota</taxon>
        <taxon>Bacilli</taxon>
        <taxon>Bacillales</taxon>
        <taxon>Bacillaceae</taxon>
        <taxon>Pontibacillus</taxon>
    </lineage>
</organism>
<evidence type="ECO:0000313" key="3">
    <source>
        <dbReference type="Proteomes" id="UP001236652"/>
    </source>
</evidence>
<protein>
    <submittedName>
        <fullName evidence="2">Uncharacterized protein</fullName>
    </submittedName>
</protein>
<name>A0ABY8V936_9BACI</name>